<reference evidence="4 5" key="1">
    <citation type="submission" date="2019-08" db="EMBL/GenBank/DDBJ databases">
        <title>100 year-old enigma solved: identification of Planctomyces bekefii, the type genus and species of the phylum Planctomycetes.</title>
        <authorList>
            <person name="Svetlana D.N."/>
            <person name="Overmann J."/>
        </authorList>
    </citation>
    <scope>NUCLEOTIDE SEQUENCE [LARGE SCALE GENOMIC DNA]</scope>
    <source>
        <strain evidence="4">Phe10_nw2017</strain>
    </source>
</reference>
<evidence type="ECO:0008006" key="6">
    <source>
        <dbReference type="Google" id="ProtNLM"/>
    </source>
</evidence>
<accession>A0A5C6M6U0</accession>
<dbReference type="Pfam" id="PF07583">
    <property type="entry name" value="PSCyt2"/>
    <property type="match status" value="1"/>
</dbReference>
<evidence type="ECO:0000259" key="2">
    <source>
        <dbReference type="Pfam" id="PF07587"/>
    </source>
</evidence>
<dbReference type="Proteomes" id="UP000321083">
    <property type="component" value="Unassembled WGS sequence"/>
</dbReference>
<dbReference type="InterPro" id="IPR011444">
    <property type="entry name" value="DUF1549"/>
</dbReference>
<protein>
    <recommendedName>
        <fullName evidence="6">Cytochrome c domain-containing protein</fullName>
    </recommendedName>
</protein>
<dbReference type="Pfam" id="PF07587">
    <property type="entry name" value="PSD1"/>
    <property type="match status" value="1"/>
</dbReference>
<dbReference type="InterPro" id="IPR022655">
    <property type="entry name" value="DUF1553"/>
</dbReference>
<comment type="caution">
    <text evidence="4">The sequence shown here is derived from an EMBL/GenBank/DDBJ whole genome shotgun (WGS) entry which is preliminary data.</text>
</comment>
<evidence type="ECO:0000313" key="5">
    <source>
        <dbReference type="Proteomes" id="UP000321083"/>
    </source>
</evidence>
<proteinExistence type="predicted"/>
<gene>
    <name evidence="4" type="ORF">E3A20_09340</name>
</gene>
<name>A0A5C6M6U0_9PLAN</name>
<sequence>MVQPDAALSFERQVRPLLKTWCLDCHGGEATEGGLDLRQRRFLMRGGESGPAAVAGDAAGSLLLQRIRSGEMPPGEKKMAAADAAVLEQWIAAGAPTLRDEPAQLPPGLGITEEERSYWAFQPIRRPVVPEFDAALRIRTPIDALLMQQMQPRGLTFSPDADRRTLIRRASLDLLGIPPTPEQVDEFVNDPGEDAWERLVDRLLAMPQYGERWGRHWLDAAGYADSEGATNTDAERPNAWRYRDYVIQSFNSDKPASRFIQEQLAGDELAGSLGAELTAEQTELLTAVGFLTMAANGTGSGDNSAAARNQTITDTIRIVSTSLLGLSVGCAQCHDHRYDPISQVDYYRLRAVFDPALDWQNWKTPAERQVSLYTTADRQKATEVESRAAEVSRERGLKEAEYMRAALEQELTKYAEPLRGQLKLAYETPGDKRTAEQQDLLKAHPAVNISPGVLYQYNQAAADDLKKYDERIAAIRAEKPVEHFLRTLVEPAGHLPASHRFHRGEFGQPKESVTPGELQAASLFTDAPEIPVDDPQLPTTGRRLAYAKWLTSGRHPLLARVLMNRFWLHHFGRAFVSTPGEFGRLGAAPSQPELLDWLAAEFMEGGWTWKRMHRLVLMSTVYRQSGGDRAELAAIDPNNLLYWRKPLIRLDAEVVRDAVLAVSGGLNSAIGGAPAAVQADDTGQIVEAGVTGRRSVYIQVRRSQPLAMLAAFDAPVMELNCTGRTTTNSAPQALLMMNSQFALSGAEKLADAALRRAAARGGFASAEDPVVRLQLPRMTSWEVGTGRVREAAEAAATGTPEQGNPWVQFEALTFWTGGSYQAGPSLPDAVRGWVLLNAQGGHPGDVQHAAIRRFHVPAVGRMTFTGSLSRPAANGDGVRARVVSSRRGVLGEWTVLTGGGETVLPAFDVQTAEILDLVVDCVGTVESDSFAWSAVLRLTAEDGTRLGEWKSESALTAPTTDPGVLPAAVTEAWRLALGRGLTSEEREVVSGFVAEQGAWLTSDGKGRAADVVRQVLVDVCQALISGNEFLYSE</sequence>
<reference evidence="4 5" key="2">
    <citation type="submission" date="2019-08" db="EMBL/GenBank/DDBJ databases">
        <authorList>
            <person name="Henke P."/>
        </authorList>
    </citation>
    <scope>NUCLEOTIDE SEQUENCE [LARGE SCALE GENOMIC DNA]</scope>
    <source>
        <strain evidence="4">Phe10_nw2017</strain>
    </source>
</reference>
<evidence type="ECO:0000313" key="4">
    <source>
        <dbReference type="EMBL" id="TWW09937.1"/>
    </source>
</evidence>
<feature type="domain" description="Cytochrome C Planctomycete-type" evidence="3">
    <location>
        <begin position="22"/>
        <end position="75"/>
    </location>
</feature>
<dbReference type="AlphaFoldDB" id="A0A5C6M6U0"/>
<dbReference type="InterPro" id="IPR011429">
    <property type="entry name" value="Cyt_c_Planctomycete-type"/>
</dbReference>
<organism evidence="4 5">
    <name type="scientific">Planctomyces bekefii</name>
    <dbReference type="NCBI Taxonomy" id="1653850"/>
    <lineage>
        <taxon>Bacteria</taxon>
        <taxon>Pseudomonadati</taxon>
        <taxon>Planctomycetota</taxon>
        <taxon>Planctomycetia</taxon>
        <taxon>Planctomycetales</taxon>
        <taxon>Planctomycetaceae</taxon>
        <taxon>Planctomyces</taxon>
    </lineage>
</organism>
<evidence type="ECO:0000259" key="1">
    <source>
        <dbReference type="Pfam" id="PF07583"/>
    </source>
</evidence>
<dbReference type="PANTHER" id="PTHR35889">
    <property type="entry name" value="CYCLOINULO-OLIGOSACCHARIDE FRUCTANOTRANSFERASE-RELATED"/>
    <property type="match status" value="1"/>
</dbReference>
<dbReference type="PANTHER" id="PTHR35889:SF3">
    <property type="entry name" value="F-BOX DOMAIN-CONTAINING PROTEIN"/>
    <property type="match status" value="1"/>
</dbReference>
<feature type="domain" description="DUF1553" evidence="2">
    <location>
        <begin position="542"/>
        <end position="757"/>
    </location>
</feature>
<feature type="domain" description="DUF1549" evidence="1">
    <location>
        <begin position="141"/>
        <end position="355"/>
    </location>
</feature>
<dbReference type="Pfam" id="PF07635">
    <property type="entry name" value="PSCyt1"/>
    <property type="match status" value="1"/>
</dbReference>
<keyword evidence="5" id="KW-1185">Reference proteome</keyword>
<evidence type="ECO:0000259" key="3">
    <source>
        <dbReference type="Pfam" id="PF07635"/>
    </source>
</evidence>
<dbReference type="EMBL" id="SRHE01000144">
    <property type="protein sequence ID" value="TWW09937.1"/>
    <property type="molecule type" value="Genomic_DNA"/>
</dbReference>